<dbReference type="EMBL" id="JALJOR010000005">
    <property type="protein sequence ID" value="KAK9817124.1"/>
    <property type="molecule type" value="Genomic_DNA"/>
</dbReference>
<dbReference type="InterPro" id="IPR014002">
    <property type="entry name" value="Agenet_dom_plant"/>
</dbReference>
<dbReference type="InterPro" id="IPR056516">
    <property type="entry name" value="INTS7_N"/>
</dbReference>
<dbReference type="GO" id="GO:0006384">
    <property type="term" value="P:transcription initiation at RNA polymerase III promoter"/>
    <property type="evidence" value="ECO:0007669"/>
    <property type="project" value="InterPro"/>
</dbReference>
<dbReference type="SUPFAM" id="SSF50978">
    <property type="entry name" value="WD40 repeat-like"/>
    <property type="match status" value="1"/>
</dbReference>
<feature type="compositionally biased region" description="Acidic residues" evidence="1">
    <location>
        <begin position="626"/>
        <end position="635"/>
    </location>
</feature>
<feature type="compositionally biased region" description="Low complexity" evidence="1">
    <location>
        <begin position="1288"/>
        <end position="1305"/>
    </location>
</feature>
<feature type="compositionally biased region" description="Polar residues" evidence="1">
    <location>
        <begin position="1317"/>
        <end position="1330"/>
    </location>
</feature>
<feature type="region of interest" description="Disordered" evidence="1">
    <location>
        <begin position="152"/>
        <end position="185"/>
    </location>
</feature>
<dbReference type="InterPro" id="IPR015943">
    <property type="entry name" value="WD40/YVTN_repeat-like_dom_sf"/>
</dbReference>
<evidence type="ECO:0000259" key="2">
    <source>
        <dbReference type="SMART" id="SM00743"/>
    </source>
</evidence>
<feature type="domain" description="Agenet" evidence="2">
    <location>
        <begin position="180"/>
        <end position="243"/>
    </location>
</feature>
<dbReference type="PANTHER" id="PTHR15496:SF2">
    <property type="entry name" value="GENERAL TRANSCRIPTION FACTOR 3C POLYPEPTIDE 4"/>
    <property type="match status" value="1"/>
</dbReference>
<dbReference type="Pfam" id="PF24436">
    <property type="entry name" value="INTS7_N"/>
    <property type="match status" value="1"/>
</dbReference>
<proteinExistence type="predicted"/>
<dbReference type="GO" id="GO:0004402">
    <property type="term" value="F:histone acetyltransferase activity"/>
    <property type="evidence" value="ECO:0007669"/>
    <property type="project" value="InterPro"/>
</dbReference>
<feature type="domain" description="Agenet" evidence="2">
    <location>
        <begin position="275"/>
        <end position="330"/>
    </location>
</feature>
<dbReference type="InterPro" id="IPR044230">
    <property type="entry name" value="GTF3C4"/>
</dbReference>
<evidence type="ECO:0000313" key="4">
    <source>
        <dbReference type="Proteomes" id="UP001489004"/>
    </source>
</evidence>
<name>A0AAW1QA22_9CHLO</name>
<dbReference type="InterPro" id="IPR036322">
    <property type="entry name" value="WD40_repeat_dom_sf"/>
</dbReference>
<gene>
    <name evidence="3" type="ORF">WJX72_009853</name>
</gene>
<feature type="region of interest" description="Disordered" evidence="1">
    <location>
        <begin position="346"/>
        <end position="396"/>
    </location>
</feature>
<dbReference type="GO" id="GO:0000127">
    <property type="term" value="C:transcription factor TFIIIC complex"/>
    <property type="evidence" value="ECO:0007669"/>
    <property type="project" value="InterPro"/>
</dbReference>
<dbReference type="SMART" id="SM00743">
    <property type="entry name" value="Agenet"/>
    <property type="match status" value="2"/>
</dbReference>
<feature type="compositionally biased region" description="Low complexity" evidence="1">
    <location>
        <begin position="662"/>
        <end position="677"/>
    </location>
</feature>
<dbReference type="Pfam" id="PF12657">
    <property type="entry name" value="TFIIIC_delta"/>
    <property type="match status" value="1"/>
</dbReference>
<dbReference type="Gene3D" id="2.130.10.10">
    <property type="entry name" value="YVTN repeat-like/Quinoprotein amine dehydrogenase"/>
    <property type="match status" value="1"/>
</dbReference>
<evidence type="ECO:0000313" key="3">
    <source>
        <dbReference type="EMBL" id="KAK9817124.1"/>
    </source>
</evidence>
<feature type="region of interest" description="Disordered" evidence="1">
    <location>
        <begin position="837"/>
        <end position="860"/>
    </location>
</feature>
<dbReference type="InterPro" id="IPR024761">
    <property type="entry name" value="TFIIIC_delta_N"/>
</dbReference>
<comment type="caution">
    <text evidence="3">The sequence shown here is derived from an EMBL/GenBank/DDBJ whole genome shotgun (WGS) entry which is preliminary data.</text>
</comment>
<feature type="compositionally biased region" description="Acidic residues" evidence="1">
    <location>
        <begin position="1222"/>
        <end position="1233"/>
    </location>
</feature>
<dbReference type="Pfam" id="PF05641">
    <property type="entry name" value="Agenet"/>
    <property type="match status" value="1"/>
</dbReference>
<dbReference type="PANTHER" id="PTHR15496">
    <property type="entry name" value="GENERAL TRANSCRIPTION FACTOR 3C POLYPEPTIDE 4 FAMILY"/>
    <property type="match status" value="1"/>
</dbReference>
<feature type="compositionally biased region" description="Low complexity" evidence="1">
    <location>
        <begin position="1211"/>
        <end position="1221"/>
    </location>
</feature>
<sequence>MQESAGVYRRPVFPSAVDWSQDNLLAVATGASAVIFSPADLAGPRAFVAEEDPDWEAADAEAVPRNADSNIHYRLTHMRRNFGAISQQRPAVRSVSWSPPGCTATGGCVLATVTDDHKVRLYAPTSAFAGQWSEVADLSAALRDHLQADNWKAAQPEQADGDDAGTLRLRGGGTSRLPQAAPRAGSRVEIMNDEDGLRDSWYSGVITQIKHKYALVKYDHLLATEAPPTALQEWIKLPGAAVEDAAKLNKAYPSKPDASDVLRPEPPQEFVEKGVPRQVGDAVDAWTDDGWWECEVLSANPQKRTAVVQLPDTSVEVPWDQLRTRMRWDGSAWTLVHESMNAAGKRTAGAAGKAGSSKGKQAISAAGESALDDEPSSASKRRKADGEPSQPDAPAYVVPEDFSAADFPKVDSSSADKLKMSIRIAFMQRVADLREQIPEEERHTYAMGDADDPADRALMERADAEMRAAYGALLAEHGLDAEAQAKRGRAYVRQYILETIKKPTPHPPSVVVPYEVPEGFGADQLPGVDLTSPATCRSTVPAAFLTRFLELRRQLPAAQLPHYQQKGEHMYGADAQLVEQVRAELMAVHGAVLAGHGYDSKWLLSHGRGRLRHSWDPVADQAAEKGEDESEDGDTVESRSDQDHESAEEEAGSEDDDFVSVSSKGKGAGSNAAGASGKAKKAKGRSKEGGAAEKKQHRPTKPEPYKVPEGFDASVFQPLDFSSTKALTKTLQDSFLARWLDLRSEVPAAELPKYQKGQHLSGPDAALAERVIAEMVAAFHEDLQRVGLDEKFVRTEGKRAIRVNVIQTNTKPSKQPAEPKAVDGGLVVVQKRRRASAASHSAVADECAHEGGSDESDDDFQPQLAIQPAAPAPTSARPIKRQFTLPPTNQMGLYARSKTGLPQIPDPQYERRLALTAALQVSWSPTWSMAQPDGSLASFVLLAVGSKAGQIWLWRYRLPAYSLAAASPVSAADFVLLGGVQASSSWPDLRPVASLSMHHQSSAAASGSGSSVLMLAVGKPTGLVEVWTSGRLPTSPAPSLEALQAAISQGQVSAVRGGHSTAHVTGVSWRALDAAAEADAPDGALLLSTGVDGTAKSWRVHGGQVTPYPAPERVGQTRGSCVRPDAAFGGALSSTGSCAAVLFDIPGLEHIKQQSNWAKLHKGHLDIIRLQAGSDPPQLAAVAKAAAAALLQRASTPHLLWDLAAEGSGVAGEADTAGAEGDAAEAEPAEPAEAEERSAADSAAENVAATQAEAAKAVCQSELVQAVLEILEQPFLESLAAHNSDQPASHAAPANASRAAAKQASRGNSKRKAAQDPSETSGVHSDSSTGPGFPACIPMPAWRGLQAATAIRHLLDPNKTVDALQRNELQLLQRHVVANLAAATGDAAPADGSLAHLSLLLMADWVTAHASWPALHQELPPLAAATYAHYQESPPAAGLGTLPSREVWAGKTVGLGSTDLDLPRTAAIDLGGCTIPLPRCGATLRICDTPQAWRCYACLRHYSQALGGLLATTKDAVLLNTCLLRLAELFASGLCTNLLRCAILQAAQRLDVHRDELAINSAMLVKHILLVTSSTDAVARAYALRLLGHFAPQLANHLEVHHKVREAMSSHDRVEVEAAATAGCQLAAVSKLFAATSLPHILGICGAAGTLPETRCRLLPMLRHMGHTSQLAFQAQQGAQQLLQGRTAIGQLDSQAATSLLRAQAGSPFHQQLVVGTCDTDPLVALSCTQALLVSLSRSDHAAQPPTSAQGIVLAACSQLVEAAAAAQPSRMHRRAASQTSLALVEFLTGQEGPTGLGKSAVECLTAGVMALPTGAGDGSPHGLHWLCRQLARCVPALPPAELLSCQHQLLGLLASLGSQGQHDAALLVAPAVLGLLRCQADCGPHSPTQKNRRKTVAQTWQRVSAQLICADGSGAAYWAAYKLAALAAGAGMFDEAERTLGHLCELELADKQWCWLSAQLTWPLPAAFFDTRPRTELRLEPPAKDTHLELRAGQGLSLSWTGRLVNIPVPAGKPALAGVQSQAPAQPLALWTSSLII</sequence>
<organism evidence="3 4">
    <name type="scientific">[Myrmecia] bisecta</name>
    <dbReference type="NCBI Taxonomy" id="41462"/>
    <lineage>
        <taxon>Eukaryota</taxon>
        <taxon>Viridiplantae</taxon>
        <taxon>Chlorophyta</taxon>
        <taxon>core chlorophytes</taxon>
        <taxon>Trebouxiophyceae</taxon>
        <taxon>Trebouxiales</taxon>
        <taxon>Trebouxiaceae</taxon>
        <taxon>Myrmecia</taxon>
    </lineage>
</organism>
<protein>
    <recommendedName>
        <fullName evidence="2">Agenet domain-containing protein</fullName>
    </recommendedName>
</protein>
<feature type="region of interest" description="Disordered" evidence="1">
    <location>
        <begin position="1211"/>
        <end position="1246"/>
    </location>
</feature>
<feature type="compositionally biased region" description="Basic and acidic residues" evidence="1">
    <location>
        <begin position="685"/>
        <end position="706"/>
    </location>
</feature>
<feature type="compositionally biased region" description="Acidic residues" evidence="1">
    <location>
        <begin position="646"/>
        <end position="658"/>
    </location>
</feature>
<accession>A0AAW1QA22</accession>
<dbReference type="Proteomes" id="UP001489004">
    <property type="component" value="Unassembled WGS sequence"/>
</dbReference>
<feature type="compositionally biased region" description="Basic and acidic residues" evidence="1">
    <location>
        <begin position="636"/>
        <end position="645"/>
    </location>
</feature>
<feature type="region of interest" description="Disordered" evidence="1">
    <location>
        <begin position="619"/>
        <end position="709"/>
    </location>
</feature>
<keyword evidence="4" id="KW-1185">Reference proteome</keyword>
<reference evidence="3 4" key="1">
    <citation type="journal article" date="2024" name="Nat. Commun.">
        <title>Phylogenomics reveals the evolutionary origins of lichenization in chlorophyte algae.</title>
        <authorList>
            <person name="Puginier C."/>
            <person name="Libourel C."/>
            <person name="Otte J."/>
            <person name="Skaloud P."/>
            <person name="Haon M."/>
            <person name="Grisel S."/>
            <person name="Petersen M."/>
            <person name="Berrin J.G."/>
            <person name="Delaux P.M."/>
            <person name="Dal Grande F."/>
            <person name="Keller J."/>
        </authorList>
    </citation>
    <scope>NUCLEOTIDE SEQUENCE [LARGE SCALE GENOMIC DNA]</scope>
    <source>
        <strain evidence="3 4">SAG 2043</strain>
    </source>
</reference>
<feature type="compositionally biased region" description="Low complexity" evidence="1">
    <location>
        <begin position="346"/>
        <end position="367"/>
    </location>
</feature>
<evidence type="ECO:0000256" key="1">
    <source>
        <dbReference type="SAM" id="MobiDB-lite"/>
    </source>
</evidence>
<feature type="region of interest" description="Disordered" evidence="1">
    <location>
        <begin position="1283"/>
        <end position="1332"/>
    </location>
</feature>
<dbReference type="InterPro" id="IPR008395">
    <property type="entry name" value="Agenet-like_dom"/>
</dbReference>